<dbReference type="InterPro" id="IPR036165">
    <property type="entry name" value="YefM-like_sf"/>
</dbReference>
<dbReference type="RefSeq" id="WP_198746850.1">
    <property type="nucleotide sequence ID" value="NZ_JAEHTE010000002.1"/>
</dbReference>
<name>A0A8I1JI13_PSEPU</name>
<sequence>MTAPDVAENEEFFGMHDAKTHLSQLIQKATAGHSVVITNNGKPVARIVPYEESVPSRRIGFLEGKVDLTAFDAMDAEVANLFEGGL</sequence>
<dbReference type="Proteomes" id="UP000637061">
    <property type="component" value="Unassembled WGS sequence"/>
</dbReference>
<evidence type="ECO:0000256" key="2">
    <source>
        <dbReference type="RuleBase" id="RU362080"/>
    </source>
</evidence>
<dbReference type="EMBL" id="JAEHTE010000002">
    <property type="protein sequence ID" value="MBI6883236.1"/>
    <property type="molecule type" value="Genomic_DNA"/>
</dbReference>
<evidence type="ECO:0000256" key="1">
    <source>
        <dbReference type="ARBA" id="ARBA00009981"/>
    </source>
</evidence>
<comment type="function">
    <text evidence="2">Antitoxin component of a type II toxin-antitoxin (TA) system.</text>
</comment>
<gene>
    <name evidence="3" type="ORF">JEU22_04860</name>
</gene>
<protein>
    <recommendedName>
        <fullName evidence="2">Antitoxin</fullName>
    </recommendedName>
</protein>
<dbReference type="InterPro" id="IPR006442">
    <property type="entry name" value="Antitoxin_Phd/YefM"/>
</dbReference>
<organism evidence="3 4">
    <name type="scientific">Pseudomonas putida</name>
    <name type="common">Arthrobacter siderocapsulatus</name>
    <dbReference type="NCBI Taxonomy" id="303"/>
    <lineage>
        <taxon>Bacteria</taxon>
        <taxon>Pseudomonadati</taxon>
        <taxon>Pseudomonadota</taxon>
        <taxon>Gammaproteobacteria</taxon>
        <taxon>Pseudomonadales</taxon>
        <taxon>Pseudomonadaceae</taxon>
        <taxon>Pseudomonas</taxon>
    </lineage>
</organism>
<comment type="similarity">
    <text evidence="1 2">Belongs to the phD/YefM antitoxin family.</text>
</comment>
<evidence type="ECO:0000313" key="4">
    <source>
        <dbReference type="Proteomes" id="UP000637061"/>
    </source>
</evidence>
<dbReference type="Pfam" id="PF02604">
    <property type="entry name" value="PhdYeFM_antitox"/>
    <property type="match status" value="1"/>
</dbReference>
<accession>A0A8I1JI13</accession>
<reference evidence="3" key="1">
    <citation type="submission" date="2020-12" db="EMBL/GenBank/DDBJ databases">
        <title>Enhanced detection system for hospital associated transmission using whole genome sequencing surveillance.</title>
        <authorList>
            <person name="Harrison L.H."/>
            <person name="Van Tyne D."/>
            <person name="Marsh J.W."/>
            <person name="Griffith M.P."/>
            <person name="Snyder D.J."/>
            <person name="Cooper V.S."/>
            <person name="Mustapha M."/>
        </authorList>
    </citation>
    <scope>NUCLEOTIDE SEQUENCE</scope>
    <source>
        <strain evidence="3">PSB00042</strain>
    </source>
</reference>
<evidence type="ECO:0000313" key="3">
    <source>
        <dbReference type="EMBL" id="MBI6883236.1"/>
    </source>
</evidence>
<dbReference type="SUPFAM" id="SSF143120">
    <property type="entry name" value="YefM-like"/>
    <property type="match status" value="1"/>
</dbReference>
<dbReference type="AlphaFoldDB" id="A0A8I1JI13"/>
<comment type="caution">
    <text evidence="3">The sequence shown here is derived from an EMBL/GenBank/DDBJ whole genome shotgun (WGS) entry which is preliminary data.</text>
</comment>
<dbReference type="Gene3D" id="3.40.1620.10">
    <property type="entry name" value="YefM-like domain"/>
    <property type="match status" value="1"/>
</dbReference>
<dbReference type="NCBIfam" id="TIGR01552">
    <property type="entry name" value="phd_fam"/>
    <property type="match status" value="1"/>
</dbReference>
<proteinExistence type="inferred from homology"/>